<dbReference type="GO" id="GO:0016255">
    <property type="term" value="P:attachment of GPI anchor to protein"/>
    <property type="evidence" value="ECO:0007669"/>
    <property type="project" value="InterPro"/>
</dbReference>
<gene>
    <name evidence="11" type="ORF">BESB_028330</name>
</gene>
<dbReference type="GO" id="GO:0042765">
    <property type="term" value="C:GPI-anchor transamidase complex"/>
    <property type="evidence" value="ECO:0007669"/>
    <property type="project" value="InterPro"/>
</dbReference>
<accession>A0A2A9LY70</accession>
<feature type="region of interest" description="Disordered" evidence="9">
    <location>
        <begin position="193"/>
        <end position="225"/>
    </location>
</feature>
<dbReference type="GeneID" id="40307885"/>
<evidence type="ECO:0000256" key="3">
    <source>
        <dbReference type="ARBA" id="ARBA00010026"/>
    </source>
</evidence>
<evidence type="ECO:0000313" key="11">
    <source>
        <dbReference type="EMBL" id="PFH31398.1"/>
    </source>
</evidence>
<reference evidence="11 12" key="1">
    <citation type="submission" date="2017-09" db="EMBL/GenBank/DDBJ databases">
        <title>Genome sequencing of Besnoitia besnoiti strain Bb-Ger1.</title>
        <authorList>
            <person name="Schares G."/>
            <person name="Venepally P."/>
            <person name="Lorenzi H.A."/>
        </authorList>
    </citation>
    <scope>NUCLEOTIDE SEQUENCE [LARGE SCALE GENOMIC DNA]</scope>
    <source>
        <strain evidence="11 12">Bb-Ger1</strain>
    </source>
</reference>
<evidence type="ECO:0000256" key="8">
    <source>
        <dbReference type="ARBA" id="ARBA00023136"/>
    </source>
</evidence>
<feature type="transmembrane region" description="Helical" evidence="10">
    <location>
        <begin position="280"/>
        <end position="301"/>
    </location>
</feature>
<dbReference type="GO" id="GO:0006506">
    <property type="term" value="P:GPI anchor biosynthetic process"/>
    <property type="evidence" value="ECO:0007669"/>
    <property type="project" value="UniProtKB-UniPathway"/>
</dbReference>
<dbReference type="PANTHER" id="PTHR13121:SF0">
    <property type="entry name" value="PHOSPHATIDYLINOSITOL GLYCAN ANCHOR BIOSYNTHESIS CLASS U PROTEIN"/>
    <property type="match status" value="1"/>
</dbReference>
<organism evidence="11 12">
    <name type="scientific">Besnoitia besnoiti</name>
    <name type="common">Apicomplexan protozoan</name>
    <dbReference type="NCBI Taxonomy" id="94643"/>
    <lineage>
        <taxon>Eukaryota</taxon>
        <taxon>Sar</taxon>
        <taxon>Alveolata</taxon>
        <taxon>Apicomplexa</taxon>
        <taxon>Conoidasida</taxon>
        <taxon>Coccidia</taxon>
        <taxon>Eucoccidiorida</taxon>
        <taxon>Eimeriorina</taxon>
        <taxon>Sarcocystidae</taxon>
        <taxon>Besnoitia</taxon>
    </lineage>
</organism>
<evidence type="ECO:0000256" key="7">
    <source>
        <dbReference type="ARBA" id="ARBA00022989"/>
    </source>
</evidence>
<dbReference type="KEGG" id="bbes:BESB_028330"/>
<feature type="compositionally biased region" description="Basic and acidic residues" evidence="9">
    <location>
        <begin position="12"/>
        <end position="38"/>
    </location>
</feature>
<keyword evidence="8 10" id="KW-0472">Membrane</keyword>
<protein>
    <submittedName>
        <fullName evidence="11">GPI transamidase subunit PIG-U protein</fullName>
    </submittedName>
</protein>
<evidence type="ECO:0000313" key="12">
    <source>
        <dbReference type="Proteomes" id="UP000224006"/>
    </source>
</evidence>
<dbReference type="VEuPathDB" id="ToxoDB:BESB_028330"/>
<evidence type="ECO:0000256" key="10">
    <source>
        <dbReference type="SAM" id="Phobius"/>
    </source>
</evidence>
<evidence type="ECO:0000256" key="6">
    <source>
        <dbReference type="ARBA" id="ARBA00022824"/>
    </source>
</evidence>
<evidence type="ECO:0000256" key="2">
    <source>
        <dbReference type="ARBA" id="ARBA00004687"/>
    </source>
</evidence>
<comment type="pathway">
    <text evidence="2">Glycolipid biosynthesis; glycosylphosphatidylinositol-anchor biosynthesis.</text>
</comment>
<dbReference type="Pfam" id="PF06728">
    <property type="entry name" value="PIG-U"/>
    <property type="match status" value="1"/>
</dbReference>
<dbReference type="UniPathway" id="UPA00196"/>
<keyword evidence="7 10" id="KW-1133">Transmembrane helix</keyword>
<feature type="transmembrane region" description="Helical" evidence="10">
    <location>
        <begin position="471"/>
        <end position="489"/>
    </location>
</feature>
<keyword evidence="4" id="KW-0337">GPI-anchor biosynthesis</keyword>
<keyword evidence="12" id="KW-1185">Reference proteome</keyword>
<sequence length="545" mass="60191">MAGQTELRRRRPGAESESSRTEPDVPMEKESTSDKGESKQPASAPSSFKALTVCAGPRKEERLLSWQLVLLLSVGVALRVLLYSVGLTLPESTEPLVSPSSSSFSSFREALTLQALSFSPYTGGVYRQQPLIFLALQWLTRAGQGEDENCDTSGCQWRYYIVLICIDLVAALALAAAAAEAHKWAVNFRRRGAEGSAPQPRTEEAESKQELPSKESLAERRRSEDSEAVIAPPALVAANYFLHPMTVGAILSLTIHTLPLACFALALACATRAGRCSRCLCVIFFGCTIYVGPPQALLLALPLAHLMHAVRTQTVQRPDLLEVLPSPKEDILPGVLRGLLILVAGVAFCASLHVASYLALRIYTPDAADYFDSTVVALWEVRDLGPNLGIFWYILSLIFERYRLLFVMIFQGHSFILVVPLFVRMFRYPLAYCQVIIAIALLFQPFFCIADSAFLLTLLITRWQVVKQKAAFVKMVVVTVVAASIYPVVTELWLGRNTGNPNFVYNIQTIFHIFVGFLVVEWIKGVILDKLFTSSQPAEQRAKTA</sequence>
<comment type="caution">
    <text evidence="11">The sequence shown here is derived from an EMBL/GenBank/DDBJ whole genome shotgun (WGS) entry which is preliminary data.</text>
</comment>
<name>A0A2A9LY70_BESBE</name>
<feature type="transmembrane region" description="Helical" evidence="10">
    <location>
        <begin position="509"/>
        <end position="527"/>
    </location>
</feature>
<comment type="subcellular location">
    <subcellularLocation>
        <location evidence="1">Endoplasmic reticulum membrane</location>
        <topology evidence="1">Multi-pass membrane protein</topology>
    </subcellularLocation>
</comment>
<comment type="similarity">
    <text evidence="3">Belongs to the PIGU family.</text>
</comment>
<keyword evidence="5 10" id="KW-0812">Transmembrane</keyword>
<feature type="transmembrane region" description="Helical" evidence="10">
    <location>
        <begin position="159"/>
        <end position="181"/>
    </location>
</feature>
<dbReference type="EMBL" id="NWUJ01000015">
    <property type="protein sequence ID" value="PFH31398.1"/>
    <property type="molecule type" value="Genomic_DNA"/>
</dbReference>
<dbReference type="OrthoDB" id="330516at2759"/>
<feature type="transmembrane region" description="Helical" evidence="10">
    <location>
        <begin position="249"/>
        <end position="268"/>
    </location>
</feature>
<dbReference type="STRING" id="94643.A0A2A9LY70"/>
<keyword evidence="6" id="KW-0256">Endoplasmic reticulum</keyword>
<dbReference type="InterPro" id="IPR009600">
    <property type="entry name" value="PIG-U"/>
</dbReference>
<dbReference type="Proteomes" id="UP000224006">
    <property type="component" value="Unassembled WGS sequence"/>
</dbReference>
<feature type="region of interest" description="Disordered" evidence="9">
    <location>
        <begin position="1"/>
        <end position="44"/>
    </location>
</feature>
<feature type="compositionally biased region" description="Basic and acidic residues" evidence="9">
    <location>
        <begin position="201"/>
        <end position="225"/>
    </location>
</feature>
<evidence type="ECO:0000256" key="9">
    <source>
        <dbReference type="SAM" id="MobiDB-lite"/>
    </source>
</evidence>
<feature type="transmembrane region" description="Helical" evidence="10">
    <location>
        <begin position="335"/>
        <end position="360"/>
    </location>
</feature>
<evidence type="ECO:0000256" key="1">
    <source>
        <dbReference type="ARBA" id="ARBA00004477"/>
    </source>
</evidence>
<dbReference type="AlphaFoldDB" id="A0A2A9LY70"/>
<proteinExistence type="inferred from homology"/>
<dbReference type="PANTHER" id="PTHR13121">
    <property type="entry name" value="GPI TRANSAMIDASE COMPONENT PIG-U"/>
    <property type="match status" value="1"/>
</dbReference>
<evidence type="ECO:0000256" key="4">
    <source>
        <dbReference type="ARBA" id="ARBA00022502"/>
    </source>
</evidence>
<feature type="transmembrane region" description="Helical" evidence="10">
    <location>
        <begin position="404"/>
        <end position="423"/>
    </location>
</feature>
<evidence type="ECO:0000256" key="5">
    <source>
        <dbReference type="ARBA" id="ARBA00022692"/>
    </source>
</evidence>
<feature type="transmembrane region" description="Helical" evidence="10">
    <location>
        <begin position="435"/>
        <end position="459"/>
    </location>
</feature>
<dbReference type="RefSeq" id="XP_029215407.1">
    <property type="nucleotide sequence ID" value="XM_029361507.1"/>
</dbReference>